<name>A0A9D1RS62_9FIRM</name>
<dbReference type="InterPro" id="IPR000032">
    <property type="entry name" value="HPr-like"/>
</dbReference>
<comment type="subcellular location">
    <subcellularLocation>
        <location evidence="1">Cytoplasm</location>
    </subcellularLocation>
</comment>
<dbReference type="PANTHER" id="PTHR33705">
    <property type="entry name" value="PHOSPHOCARRIER PROTEIN HPR"/>
    <property type="match status" value="1"/>
</dbReference>
<evidence type="ECO:0000256" key="3">
    <source>
        <dbReference type="ARBA" id="ARBA00022683"/>
    </source>
</evidence>
<evidence type="ECO:0000259" key="4">
    <source>
        <dbReference type="PROSITE" id="PS51350"/>
    </source>
</evidence>
<dbReference type="InterPro" id="IPR050399">
    <property type="entry name" value="HPr"/>
</dbReference>
<dbReference type="GO" id="GO:0009401">
    <property type="term" value="P:phosphoenolpyruvate-dependent sugar phosphotransferase system"/>
    <property type="evidence" value="ECO:0007669"/>
    <property type="project" value="UniProtKB-KW"/>
</dbReference>
<dbReference type="Proteomes" id="UP000824192">
    <property type="component" value="Unassembled WGS sequence"/>
</dbReference>
<dbReference type="CDD" id="cd00367">
    <property type="entry name" value="PTS-HPr_like"/>
    <property type="match status" value="1"/>
</dbReference>
<dbReference type="SUPFAM" id="SSF55594">
    <property type="entry name" value="HPr-like"/>
    <property type="match status" value="1"/>
</dbReference>
<protein>
    <submittedName>
        <fullName evidence="5">HPr family phosphocarrier protein</fullName>
    </submittedName>
</protein>
<reference evidence="5" key="2">
    <citation type="submission" date="2021-04" db="EMBL/GenBank/DDBJ databases">
        <authorList>
            <person name="Gilroy R."/>
        </authorList>
    </citation>
    <scope>NUCLEOTIDE SEQUENCE</scope>
    <source>
        <strain evidence="5">ChiGjej6B6-1540</strain>
    </source>
</reference>
<keyword evidence="2" id="KW-0963">Cytoplasm</keyword>
<dbReference type="Pfam" id="PF00381">
    <property type="entry name" value="PTS-HPr"/>
    <property type="match status" value="1"/>
</dbReference>
<evidence type="ECO:0000256" key="1">
    <source>
        <dbReference type="ARBA" id="ARBA00004496"/>
    </source>
</evidence>
<gene>
    <name evidence="5" type="ORF">H9868_02985</name>
</gene>
<dbReference type="GO" id="GO:0005737">
    <property type="term" value="C:cytoplasm"/>
    <property type="evidence" value="ECO:0007669"/>
    <property type="project" value="UniProtKB-SubCell"/>
</dbReference>
<proteinExistence type="predicted"/>
<evidence type="ECO:0000313" key="6">
    <source>
        <dbReference type="Proteomes" id="UP000824192"/>
    </source>
</evidence>
<evidence type="ECO:0000313" key="5">
    <source>
        <dbReference type="EMBL" id="HIW93486.1"/>
    </source>
</evidence>
<dbReference type="Gene3D" id="3.30.1340.10">
    <property type="entry name" value="HPr-like"/>
    <property type="match status" value="1"/>
</dbReference>
<dbReference type="AlphaFoldDB" id="A0A9D1RS62"/>
<evidence type="ECO:0000256" key="2">
    <source>
        <dbReference type="ARBA" id="ARBA00022490"/>
    </source>
</evidence>
<dbReference type="PRINTS" id="PR00107">
    <property type="entry name" value="PHOSPHOCPHPR"/>
</dbReference>
<reference evidence="5" key="1">
    <citation type="journal article" date="2021" name="PeerJ">
        <title>Extensive microbial diversity within the chicken gut microbiome revealed by metagenomics and culture.</title>
        <authorList>
            <person name="Gilroy R."/>
            <person name="Ravi A."/>
            <person name="Getino M."/>
            <person name="Pursley I."/>
            <person name="Horton D.L."/>
            <person name="Alikhan N.F."/>
            <person name="Baker D."/>
            <person name="Gharbi K."/>
            <person name="Hall N."/>
            <person name="Watson M."/>
            <person name="Adriaenssens E.M."/>
            <person name="Foster-Nyarko E."/>
            <person name="Jarju S."/>
            <person name="Secka A."/>
            <person name="Antonio M."/>
            <person name="Oren A."/>
            <person name="Chaudhuri R.R."/>
            <person name="La Ragione R."/>
            <person name="Hildebrand F."/>
            <person name="Pallen M.J."/>
        </authorList>
    </citation>
    <scope>NUCLEOTIDE SEQUENCE</scope>
    <source>
        <strain evidence="5">ChiGjej6B6-1540</strain>
    </source>
</reference>
<dbReference type="EMBL" id="DXGA01000064">
    <property type="protein sequence ID" value="HIW93486.1"/>
    <property type="molecule type" value="Genomic_DNA"/>
</dbReference>
<dbReference type="PROSITE" id="PS51350">
    <property type="entry name" value="PTS_HPR_DOM"/>
    <property type="match status" value="1"/>
</dbReference>
<accession>A0A9D1RS62</accession>
<keyword evidence="3" id="KW-0598">Phosphotransferase system</keyword>
<dbReference type="PANTHER" id="PTHR33705:SF2">
    <property type="entry name" value="PHOSPHOCARRIER PROTEIN NPR"/>
    <property type="match status" value="1"/>
</dbReference>
<sequence>MKQFQYTITDPVGIHARPAGALAQAAKEFESVVLVENDGKTAEATKLMAMMGLGIRCNDTVTVTVAGPDEDEAVVAIEKFFKERM</sequence>
<dbReference type="NCBIfam" id="TIGR01003">
    <property type="entry name" value="PTS_HPr_family"/>
    <property type="match status" value="1"/>
</dbReference>
<comment type="caution">
    <text evidence="5">The sequence shown here is derived from an EMBL/GenBank/DDBJ whole genome shotgun (WGS) entry which is preliminary data.</text>
</comment>
<organism evidence="5 6">
    <name type="scientific">Candidatus Flavonifractor merdipullorum</name>
    <dbReference type="NCBI Taxonomy" id="2838590"/>
    <lineage>
        <taxon>Bacteria</taxon>
        <taxon>Bacillati</taxon>
        <taxon>Bacillota</taxon>
        <taxon>Clostridia</taxon>
        <taxon>Eubacteriales</taxon>
        <taxon>Oscillospiraceae</taxon>
        <taxon>Flavonifractor</taxon>
    </lineage>
</organism>
<dbReference type="InterPro" id="IPR035895">
    <property type="entry name" value="HPr-like_sf"/>
</dbReference>
<feature type="domain" description="HPr" evidence="4">
    <location>
        <begin position="1"/>
        <end position="85"/>
    </location>
</feature>